<dbReference type="PROSITE" id="PS50943">
    <property type="entry name" value="HTH_CROC1"/>
    <property type="match status" value="1"/>
</dbReference>
<dbReference type="PANTHER" id="PTHR46797:SF2">
    <property type="entry name" value="TRANSCRIPTIONAL REGULATOR"/>
    <property type="match status" value="1"/>
</dbReference>
<feature type="region of interest" description="Disordered" evidence="2">
    <location>
        <begin position="1"/>
        <end position="22"/>
    </location>
</feature>
<name>A0A318JH25_9NEIS</name>
<reference evidence="4 5" key="1">
    <citation type="submission" date="2018-05" db="EMBL/GenBank/DDBJ databases">
        <title>Genomic Encyclopedia of Type Strains, Phase IV (KMG-IV): sequencing the most valuable type-strain genomes for metagenomic binning, comparative biology and taxonomic classification.</title>
        <authorList>
            <person name="Goeker M."/>
        </authorList>
    </citation>
    <scope>NUCLEOTIDE SEQUENCE [LARGE SCALE GENOMIC DNA]</scope>
    <source>
        <strain evidence="4 5">DSM 25134</strain>
    </source>
</reference>
<dbReference type="Gene3D" id="2.60.120.10">
    <property type="entry name" value="Jelly Rolls"/>
    <property type="match status" value="1"/>
</dbReference>
<organism evidence="4 5">
    <name type="scientific">Aquitalea magnusonii</name>
    <dbReference type="NCBI Taxonomy" id="332411"/>
    <lineage>
        <taxon>Bacteria</taxon>
        <taxon>Pseudomonadati</taxon>
        <taxon>Pseudomonadota</taxon>
        <taxon>Betaproteobacteria</taxon>
        <taxon>Neisseriales</taxon>
        <taxon>Chromobacteriaceae</taxon>
        <taxon>Aquitalea</taxon>
    </lineage>
</organism>
<evidence type="ECO:0000259" key="3">
    <source>
        <dbReference type="PROSITE" id="PS50943"/>
    </source>
</evidence>
<proteinExistence type="predicted"/>
<dbReference type="CDD" id="cd02209">
    <property type="entry name" value="cupin_XRE_C"/>
    <property type="match status" value="1"/>
</dbReference>
<gene>
    <name evidence="4" type="ORF">DFR38_106192</name>
</gene>
<dbReference type="InterPro" id="IPR050807">
    <property type="entry name" value="TransReg_Diox_bact_type"/>
</dbReference>
<dbReference type="CDD" id="cd00093">
    <property type="entry name" value="HTH_XRE"/>
    <property type="match status" value="1"/>
</dbReference>
<comment type="caution">
    <text evidence="4">The sequence shown here is derived from an EMBL/GenBank/DDBJ whole genome shotgun (WGS) entry which is preliminary data.</text>
</comment>
<dbReference type="Pfam" id="PF13560">
    <property type="entry name" value="HTH_31"/>
    <property type="match status" value="1"/>
</dbReference>
<sequence>MLADMTSAHTAPLPPDSQPDPAWLGEQIRQLRKLRQLSLQQLSEATGRSVGFLSQLERGKSQPSVADLNKLASVLAVPYSVFFSQAPRHERGLVVRQAHRPVLHYAEGVSDALLSPGFGSGLQLILTRFAPGASSGQQSLSHGGDQGGMVLCGELELWVDQQCHQLQAGDSFSFHSSRPHRYRNPGTVETQVMWAYTASH</sequence>
<dbReference type="InterPro" id="IPR011051">
    <property type="entry name" value="RmlC_Cupin_sf"/>
</dbReference>
<dbReference type="GO" id="GO:0005829">
    <property type="term" value="C:cytosol"/>
    <property type="evidence" value="ECO:0007669"/>
    <property type="project" value="TreeGrafter"/>
</dbReference>
<accession>A0A318JH25</accession>
<dbReference type="SMART" id="SM00530">
    <property type="entry name" value="HTH_XRE"/>
    <property type="match status" value="1"/>
</dbReference>
<keyword evidence="5" id="KW-1185">Reference proteome</keyword>
<feature type="domain" description="HTH cro/C1-type" evidence="3">
    <location>
        <begin position="28"/>
        <end position="82"/>
    </location>
</feature>
<dbReference type="InterPro" id="IPR014710">
    <property type="entry name" value="RmlC-like_jellyroll"/>
</dbReference>
<dbReference type="GO" id="GO:0003677">
    <property type="term" value="F:DNA binding"/>
    <property type="evidence" value="ECO:0007669"/>
    <property type="project" value="UniProtKB-KW"/>
</dbReference>
<protein>
    <submittedName>
        <fullName evidence="4">XRE family transcriptional regulator</fullName>
    </submittedName>
</protein>
<evidence type="ECO:0000313" key="4">
    <source>
        <dbReference type="EMBL" id="PXX48815.1"/>
    </source>
</evidence>
<dbReference type="GO" id="GO:0003700">
    <property type="term" value="F:DNA-binding transcription factor activity"/>
    <property type="evidence" value="ECO:0007669"/>
    <property type="project" value="TreeGrafter"/>
</dbReference>
<keyword evidence="1" id="KW-0238">DNA-binding</keyword>
<dbReference type="Pfam" id="PF07883">
    <property type="entry name" value="Cupin_2"/>
    <property type="match status" value="1"/>
</dbReference>
<evidence type="ECO:0000256" key="1">
    <source>
        <dbReference type="ARBA" id="ARBA00023125"/>
    </source>
</evidence>
<evidence type="ECO:0000313" key="5">
    <source>
        <dbReference type="Proteomes" id="UP000248395"/>
    </source>
</evidence>
<dbReference type="InterPro" id="IPR001387">
    <property type="entry name" value="Cro/C1-type_HTH"/>
</dbReference>
<evidence type="ECO:0000256" key="2">
    <source>
        <dbReference type="SAM" id="MobiDB-lite"/>
    </source>
</evidence>
<dbReference type="PANTHER" id="PTHR46797">
    <property type="entry name" value="HTH-TYPE TRANSCRIPTIONAL REGULATOR"/>
    <property type="match status" value="1"/>
</dbReference>
<dbReference type="EMBL" id="QJKC01000006">
    <property type="protein sequence ID" value="PXX48815.1"/>
    <property type="molecule type" value="Genomic_DNA"/>
</dbReference>
<dbReference type="InterPro" id="IPR013096">
    <property type="entry name" value="Cupin_2"/>
</dbReference>
<dbReference type="SUPFAM" id="SSF47413">
    <property type="entry name" value="lambda repressor-like DNA-binding domains"/>
    <property type="match status" value="1"/>
</dbReference>
<dbReference type="Proteomes" id="UP000248395">
    <property type="component" value="Unassembled WGS sequence"/>
</dbReference>
<dbReference type="Gene3D" id="1.10.260.40">
    <property type="entry name" value="lambda repressor-like DNA-binding domains"/>
    <property type="match status" value="1"/>
</dbReference>
<dbReference type="SUPFAM" id="SSF51182">
    <property type="entry name" value="RmlC-like cupins"/>
    <property type="match status" value="1"/>
</dbReference>
<dbReference type="InterPro" id="IPR010982">
    <property type="entry name" value="Lambda_DNA-bd_dom_sf"/>
</dbReference>
<dbReference type="AlphaFoldDB" id="A0A318JH25"/>